<dbReference type="InterPro" id="IPR027417">
    <property type="entry name" value="P-loop_NTPase"/>
</dbReference>
<dbReference type="Gene3D" id="3.40.50.300">
    <property type="entry name" value="P-loop containing nucleotide triphosphate hydrolases"/>
    <property type="match status" value="1"/>
</dbReference>
<keyword evidence="2" id="KW-0540">Nuclease</keyword>
<organism evidence="2 3">
    <name type="scientific">Minwuia thermotolerans</name>
    <dbReference type="NCBI Taxonomy" id="2056226"/>
    <lineage>
        <taxon>Bacteria</taxon>
        <taxon>Pseudomonadati</taxon>
        <taxon>Pseudomonadota</taxon>
        <taxon>Alphaproteobacteria</taxon>
        <taxon>Minwuiales</taxon>
        <taxon>Minwuiaceae</taxon>
        <taxon>Minwuia</taxon>
    </lineage>
</organism>
<dbReference type="InterPro" id="IPR003959">
    <property type="entry name" value="ATPase_AAA_core"/>
</dbReference>
<evidence type="ECO:0000313" key="2">
    <source>
        <dbReference type="EMBL" id="PJK27679.1"/>
    </source>
</evidence>
<gene>
    <name evidence="2" type="ORF">CVT23_20930</name>
</gene>
<dbReference type="Pfam" id="PF13304">
    <property type="entry name" value="AAA_21"/>
    <property type="match status" value="1"/>
</dbReference>
<dbReference type="OrthoDB" id="9816534at2"/>
<dbReference type="GO" id="GO:0005524">
    <property type="term" value="F:ATP binding"/>
    <property type="evidence" value="ECO:0007669"/>
    <property type="project" value="InterPro"/>
</dbReference>
<dbReference type="RefSeq" id="WP_109792421.1">
    <property type="nucleotide sequence ID" value="NZ_PHIG01000059.1"/>
</dbReference>
<dbReference type="AlphaFoldDB" id="A0A2M9FW68"/>
<evidence type="ECO:0000313" key="3">
    <source>
        <dbReference type="Proteomes" id="UP000229498"/>
    </source>
</evidence>
<evidence type="ECO:0000259" key="1">
    <source>
        <dbReference type="Pfam" id="PF13304"/>
    </source>
</evidence>
<protein>
    <submittedName>
        <fullName evidence="2">OLD family endonuclease</fullName>
    </submittedName>
</protein>
<name>A0A2M9FW68_9PROT</name>
<keyword evidence="2" id="KW-0255">Endonuclease</keyword>
<dbReference type="PANTHER" id="PTHR32182">
    <property type="entry name" value="DNA REPLICATION AND REPAIR PROTEIN RECF"/>
    <property type="match status" value="1"/>
</dbReference>
<dbReference type="SUPFAM" id="SSF52540">
    <property type="entry name" value="P-loop containing nucleoside triphosphate hydrolases"/>
    <property type="match status" value="1"/>
</dbReference>
<comment type="caution">
    <text evidence="2">The sequence shown here is derived from an EMBL/GenBank/DDBJ whole genome shotgun (WGS) entry which is preliminary data.</text>
</comment>
<feature type="domain" description="ATPase AAA-type core" evidence="1">
    <location>
        <begin position="183"/>
        <end position="329"/>
    </location>
</feature>
<dbReference type="GO" id="GO:0006302">
    <property type="term" value="P:double-strand break repair"/>
    <property type="evidence" value="ECO:0007669"/>
    <property type="project" value="TreeGrafter"/>
</dbReference>
<proteinExistence type="predicted"/>
<accession>A0A2M9FW68</accession>
<keyword evidence="3" id="KW-1185">Reference proteome</keyword>
<dbReference type="GO" id="GO:0000731">
    <property type="term" value="P:DNA synthesis involved in DNA repair"/>
    <property type="evidence" value="ECO:0007669"/>
    <property type="project" value="TreeGrafter"/>
</dbReference>
<dbReference type="GO" id="GO:0004519">
    <property type="term" value="F:endonuclease activity"/>
    <property type="evidence" value="ECO:0007669"/>
    <property type="project" value="UniProtKB-KW"/>
</dbReference>
<dbReference type="GO" id="GO:0016887">
    <property type="term" value="F:ATP hydrolysis activity"/>
    <property type="evidence" value="ECO:0007669"/>
    <property type="project" value="InterPro"/>
</dbReference>
<sequence>MTGISATATILKLKIDRFRGIEALDWNPAPGMNIVLGGGDVGKSTILEAIALLLSPSNALVLSEADFWQRKVEDEFVIQAVVALPPSSEIGQQQRFAWPWEWDGNDAVRPITEDDEESGRAASGPPVYRLQVRGTPDLEINWEIVQPNDDIDHLSAAVRRNIGVVRLGGDDRNDRDLRLVYGSALDRLLADKGLRARIGRRVSEINLAANLGDSAKEALGKLDGTLKNEALPSKLDLGLTSSQGLSIGALIGLMAESAHGVSLPLASWGAGTRRMTALQIAAAGEAETSITAIDEIERGLEPYRLRKLVKSLQAEPAQSFVTTHSAVAINAADQASLWYLDGSGHIGPLLREKIARQQERDPETFLSRFAIIAEGPTEVGFLSYVLERAVDGAFADHGVRVCDGQGNPATLDLLEAMADGGLLFGGFADDEGQSSGRWTELKAKMGDRLFQWAGGCTEERIMSLVDESRLEELIAHPDAGVAAERRVTLAMRLGIDNKSLPAIRTATEDFRALMIAAAIGSKEGAPDDETAKMWGRHGRRWFKFVVGGRELAEKMFVLGVWPSVKPDLLPFLNAVRAALGQAAISDVPHDG</sequence>
<reference evidence="2 3" key="1">
    <citation type="submission" date="2017-11" db="EMBL/GenBank/DDBJ databases">
        <title>Draft genome sequence of Rhizobiales bacterium SY3-13.</title>
        <authorList>
            <person name="Sun C."/>
        </authorList>
    </citation>
    <scope>NUCLEOTIDE SEQUENCE [LARGE SCALE GENOMIC DNA]</scope>
    <source>
        <strain evidence="2 3">SY3-13</strain>
    </source>
</reference>
<dbReference type="Proteomes" id="UP000229498">
    <property type="component" value="Unassembled WGS sequence"/>
</dbReference>
<keyword evidence="2" id="KW-0378">Hydrolase</keyword>
<dbReference type="PANTHER" id="PTHR32182:SF22">
    <property type="entry name" value="ATP-DEPENDENT ENDONUCLEASE, OLD FAMILY-RELATED"/>
    <property type="match status" value="1"/>
</dbReference>
<dbReference type="EMBL" id="PHIG01000059">
    <property type="protein sequence ID" value="PJK27679.1"/>
    <property type="molecule type" value="Genomic_DNA"/>
</dbReference>